<protein>
    <submittedName>
        <fullName evidence="1">Uncharacterized protein</fullName>
    </submittedName>
</protein>
<accession>A0A8J1Y3K3</accession>
<dbReference type="InterPro" id="IPR013783">
    <property type="entry name" value="Ig-like_fold"/>
</dbReference>
<proteinExistence type="predicted"/>
<dbReference type="OrthoDB" id="438268at2759"/>
<organism evidence="1 2">
    <name type="scientific">Owenia fusiformis</name>
    <name type="common">Polychaete worm</name>
    <dbReference type="NCBI Taxonomy" id="6347"/>
    <lineage>
        <taxon>Eukaryota</taxon>
        <taxon>Metazoa</taxon>
        <taxon>Spiralia</taxon>
        <taxon>Lophotrochozoa</taxon>
        <taxon>Annelida</taxon>
        <taxon>Polychaeta</taxon>
        <taxon>Sedentaria</taxon>
        <taxon>Canalipalpata</taxon>
        <taxon>Sabellida</taxon>
        <taxon>Oweniida</taxon>
        <taxon>Oweniidae</taxon>
        <taxon>Owenia</taxon>
    </lineage>
</organism>
<dbReference type="Proteomes" id="UP000749559">
    <property type="component" value="Unassembled WGS sequence"/>
</dbReference>
<dbReference type="EMBL" id="CAIIXF020000007">
    <property type="protein sequence ID" value="CAH1788479.1"/>
    <property type="molecule type" value="Genomic_DNA"/>
</dbReference>
<keyword evidence="2" id="KW-1185">Reference proteome</keyword>
<gene>
    <name evidence="1" type="ORF">OFUS_LOCUS14003</name>
</gene>
<dbReference type="AlphaFoldDB" id="A0A8J1Y3K3"/>
<dbReference type="InterPro" id="IPR007110">
    <property type="entry name" value="Ig-like_dom"/>
</dbReference>
<dbReference type="SUPFAM" id="SSF48726">
    <property type="entry name" value="Immunoglobulin"/>
    <property type="match status" value="1"/>
</dbReference>
<reference evidence="1" key="1">
    <citation type="submission" date="2022-03" db="EMBL/GenBank/DDBJ databases">
        <authorList>
            <person name="Martin C."/>
        </authorList>
    </citation>
    <scope>NUCLEOTIDE SEQUENCE</scope>
</reference>
<evidence type="ECO:0000313" key="1">
    <source>
        <dbReference type="EMBL" id="CAH1788479.1"/>
    </source>
</evidence>
<comment type="caution">
    <text evidence="1">The sequence shown here is derived from an EMBL/GenBank/DDBJ whole genome shotgun (WGS) entry which is preliminary data.</text>
</comment>
<evidence type="ECO:0000313" key="2">
    <source>
        <dbReference type="Proteomes" id="UP000749559"/>
    </source>
</evidence>
<dbReference type="Pfam" id="PF13895">
    <property type="entry name" value="Ig_2"/>
    <property type="match status" value="1"/>
</dbReference>
<dbReference type="PROSITE" id="PS50835">
    <property type="entry name" value="IG_LIKE"/>
    <property type="match status" value="1"/>
</dbReference>
<dbReference type="InterPro" id="IPR036179">
    <property type="entry name" value="Ig-like_dom_sf"/>
</dbReference>
<name>A0A8J1Y3K3_OWEFU</name>
<sequence>MAFLHKYLIFLGTVVIILTYVQGQPPLEFTSTFKDVITERNKVLALPCSAVTQAEFQPITYTWRKDGAPINGDARCNISADGTLNIKRVKNSQKVTDNGVYDCLATDTFGTIQSPKFQVTVSGHGFVKAVVRL</sequence>
<dbReference type="Gene3D" id="2.60.40.10">
    <property type="entry name" value="Immunoglobulins"/>
    <property type="match status" value="1"/>
</dbReference>